<gene>
    <name evidence="1" type="ORF">GCM10009824_12560</name>
</gene>
<reference evidence="2" key="1">
    <citation type="journal article" date="2019" name="Int. J. Syst. Evol. Microbiol.">
        <title>The Global Catalogue of Microorganisms (GCM) 10K type strain sequencing project: providing services to taxonomists for standard genome sequencing and annotation.</title>
        <authorList>
            <consortium name="The Broad Institute Genomics Platform"/>
            <consortium name="The Broad Institute Genome Sequencing Center for Infectious Disease"/>
            <person name="Wu L."/>
            <person name="Ma J."/>
        </authorList>
    </citation>
    <scope>NUCLEOTIDE SEQUENCE [LARGE SCALE GENOMIC DNA]</scope>
    <source>
        <strain evidence="2">JCM 15914</strain>
    </source>
</reference>
<keyword evidence="2" id="KW-1185">Reference proteome</keyword>
<name>A0ABP5JAM1_9MICC</name>
<organism evidence="1 2">
    <name type="scientific">Kocuria atrinae</name>
    <dbReference type="NCBI Taxonomy" id="592377"/>
    <lineage>
        <taxon>Bacteria</taxon>
        <taxon>Bacillati</taxon>
        <taxon>Actinomycetota</taxon>
        <taxon>Actinomycetes</taxon>
        <taxon>Micrococcales</taxon>
        <taxon>Micrococcaceae</taxon>
        <taxon>Kocuria</taxon>
    </lineage>
</organism>
<proteinExistence type="predicted"/>
<dbReference type="Proteomes" id="UP001500166">
    <property type="component" value="Unassembled WGS sequence"/>
</dbReference>
<evidence type="ECO:0000313" key="2">
    <source>
        <dbReference type="Proteomes" id="UP001500166"/>
    </source>
</evidence>
<dbReference type="EMBL" id="BAAAQA010000014">
    <property type="protein sequence ID" value="GAA2114941.1"/>
    <property type="molecule type" value="Genomic_DNA"/>
</dbReference>
<protein>
    <submittedName>
        <fullName evidence="1">Uncharacterized protein</fullName>
    </submittedName>
</protein>
<comment type="caution">
    <text evidence="1">The sequence shown here is derived from an EMBL/GenBank/DDBJ whole genome shotgun (WGS) entry which is preliminary data.</text>
</comment>
<evidence type="ECO:0000313" key="1">
    <source>
        <dbReference type="EMBL" id="GAA2114941.1"/>
    </source>
</evidence>
<sequence length="57" mass="5817">MVLSVLMDVSVPFAASLVVMDRGTSASAVMMVQLIAVPAAPAHLGSEEAAERIAVCC</sequence>
<accession>A0ABP5JAM1</accession>